<evidence type="ECO:0000256" key="2">
    <source>
        <dbReference type="SAM" id="Phobius"/>
    </source>
</evidence>
<dbReference type="Proteomes" id="UP000682733">
    <property type="component" value="Unassembled WGS sequence"/>
</dbReference>
<evidence type="ECO:0008006" key="6">
    <source>
        <dbReference type="Google" id="ProtNLM"/>
    </source>
</evidence>
<keyword evidence="2" id="KW-0472">Membrane</keyword>
<dbReference type="GO" id="GO:0000030">
    <property type="term" value="F:mannosyltransferase activity"/>
    <property type="evidence" value="ECO:0007669"/>
    <property type="project" value="TreeGrafter"/>
</dbReference>
<keyword evidence="1" id="KW-0808">Transferase</keyword>
<dbReference type="InterPro" id="IPR029044">
    <property type="entry name" value="Nucleotide-diphossugar_trans"/>
</dbReference>
<dbReference type="EMBL" id="CAJOBA010007559">
    <property type="protein sequence ID" value="CAF3805702.1"/>
    <property type="molecule type" value="Genomic_DNA"/>
</dbReference>
<evidence type="ECO:0000313" key="4">
    <source>
        <dbReference type="EMBL" id="CAF3805702.1"/>
    </source>
</evidence>
<dbReference type="AlphaFoldDB" id="A0A8S2DYX8"/>
<dbReference type="PANTHER" id="PTHR32385:SF15">
    <property type="entry name" value="INOSITOL PHOSPHOCERAMIDE MANNOSYLTRANSFERASE 1"/>
    <property type="match status" value="1"/>
</dbReference>
<keyword evidence="2" id="KW-0812">Transmembrane</keyword>
<dbReference type="Proteomes" id="UP000677228">
    <property type="component" value="Unassembled WGS sequence"/>
</dbReference>
<keyword evidence="2" id="KW-1133">Transmembrane helix</keyword>
<gene>
    <name evidence="3" type="ORF">OVA965_LOCUS16310</name>
    <name evidence="4" type="ORF">TMI583_LOCUS16319</name>
</gene>
<accession>A0A8S2DYX8</accession>
<feature type="non-terminal residue" evidence="3">
    <location>
        <position position="1"/>
    </location>
</feature>
<dbReference type="InterPro" id="IPR051706">
    <property type="entry name" value="Glycosyltransferase_domain"/>
</dbReference>
<dbReference type="Pfam" id="PF04488">
    <property type="entry name" value="Gly_transf_sug"/>
    <property type="match status" value="1"/>
</dbReference>
<dbReference type="GO" id="GO:0051999">
    <property type="term" value="P:mannosyl-inositol phosphorylceramide biosynthetic process"/>
    <property type="evidence" value="ECO:0007669"/>
    <property type="project" value="TreeGrafter"/>
</dbReference>
<dbReference type="SUPFAM" id="SSF53448">
    <property type="entry name" value="Nucleotide-diphospho-sugar transferases"/>
    <property type="match status" value="1"/>
</dbReference>
<dbReference type="PANTHER" id="PTHR32385">
    <property type="entry name" value="MANNOSYL PHOSPHORYLINOSITOL CERAMIDE SYNTHASE"/>
    <property type="match status" value="1"/>
</dbReference>
<feature type="transmembrane region" description="Helical" evidence="2">
    <location>
        <begin position="187"/>
        <end position="208"/>
    </location>
</feature>
<dbReference type="GO" id="GO:0016020">
    <property type="term" value="C:membrane"/>
    <property type="evidence" value="ECO:0007669"/>
    <property type="project" value="GOC"/>
</dbReference>
<feature type="transmembrane region" description="Helical" evidence="2">
    <location>
        <begin position="255"/>
        <end position="276"/>
    </location>
</feature>
<organism evidence="3 5">
    <name type="scientific">Didymodactylos carnosus</name>
    <dbReference type="NCBI Taxonomy" id="1234261"/>
    <lineage>
        <taxon>Eukaryota</taxon>
        <taxon>Metazoa</taxon>
        <taxon>Spiralia</taxon>
        <taxon>Gnathifera</taxon>
        <taxon>Rotifera</taxon>
        <taxon>Eurotatoria</taxon>
        <taxon>Bdelloidea</taxon>
        <taxon>Philodinida</taxon>
        <taxon>Philodinidae</taxon>
        <taxon>Didymodactylos</taxon>
    </lineage>
</organism>
<comment type="caution">
    <text evidence="3">The sequence shown here is derived from an EMBL/GenBank/DDBJ whole genome shotgun (WGS) entry which is preliminary data.</text>
</comment>
<dbReference type="EMBL" id="CAJNOK010007548">
    <property type="protein sequence ID" value="CAF1037527.1"/>
    <property type="molecule type" value="Genomic_DNA"/>
</dbReference>
<evidence type="ECO:0000313" key="3">
    <source>
        <dbReference type="EMBL" id="CAF1037527.1"/>
    </source>
</evidence>
<proteinExistence type="predicted"/>
<evidence type="ECO:0000313" key="5">
    <source>
        <dbReference type="Proteomes" id="UP000677228"/>
    </source>
</evidence>
<sequence>FRSFNLNLSKNLRYVTSELVELSIKRNVSSTKPIIPRLIHQTWSNKTTPKGWLATVQSVRTLNLEDFDYCLWTDEMMDSFMKEKYPQFYKNIFIKYRYKIQRVDTFRYFLMYHYGGIYIDMDIGCIRPLLHLIKALEDNQEKETVIACFPETKPLGVSNDFLISTKNHPLFSRMINKTLSFWNRNFILKYLTVMLSTGSMFLTIQTYIYPKNVRILQHDLYSGYSPSSFTWHTTGSTWHKTDGLILLFIYNKRRMILYLALGLIILWMLFCLKILSIKRISTIVQRLRKTFMDLKIYSQDRLIIREETCHTCTPKWSIRCLSSCSMWHSDGTFDIRPLLSAGRAVKTTPIIK</sequence>
<dbReference type="InterPro" id="IPR007577">
    <property type="entry name" value="GlycoTrfase_DXD_sugar-bd_CS"/>
</dbReference>
<protein>
    <recommendedName>
        <fullName evidence="6">Glycosyltransferase</fullName>
    </recommendedName>
</protein>
<reference evidence="3" key="1">
    <citation type="submission" date="2021-02" db="EMBL/GenBank/DDBJ databases">
        <authorList>
            <person name="Nowell W R."/>
        </authorList>
    </citation>
    <scope>NUCLEOTIDE SEQUENCE</scope>
</reference>
<dbReference type="Gene3D" id="3.90.550.20">
    <property type="match status" value="1"/>
</dbReference>
<evidence type="ECO:0000256" key="1">
    <source>
        <dbReference type="ARBA" id="ARBA00022679"/>
    </source>
</evidence>
<name>A0A8S2DYX8_9BILA</name>